<keyword evidence="3 6" id="KW-1133">Transmembrane helix</keyword>
<evidence type="ECO:0000256" key="3">
    <source>
        <dbReference type="ARBA" id="ARBA00022989"/>
    </source>
</evidence>
<evidence type="ECO:0000259" key="7">
    <source>
        <dbReference type="Pfam" id="PF14378"/>
    </source>
</evidence>
<dbReference type="AlphaFoldDB" id="A0AA46YJ44"/>
<dbReference type="KEGG" id="sgrg:L0C25_16140"/>
<dbReference type="InterPro" id="IPR052185">
    <property type="entry name" value="IPC_Synthase-Related"/>
</dbReference>
<evidence type="ECO:0000256" key="4">
    <source>
        <dbReference type="ARBA" id="ARBA00023136"/>
    </source>
</evidence>
<dbReference type="GO" id="GO:0016020">
    <property type="term" value="C:membrane"/>
    <property type="evidence" value="ECO:0007669"/>
    <property type="project" value="UniProtKB-SubCell"/>
</dbReference>
<dbReference type="Pfam" id="PF14378">
    <property type="entry name" value="PAP2_3"/>
    <property type="match status" value="1"/>
</dbReference>
<evidence type="ECO:0000256" key="6">
    <source>
        <dbReference type="SAM" id="Phobius"/>
    </source>
</evidence>
<evidence type="ECO:0000313" key="8">
    <source>
        <dbReference type="EMBL" id="UYM04065.1"/>
    </source>
</evidence>
<dbReference type="InterPro" id="IPR026841">
    <property type="entry name" value="Aur1/Ipt1"/>
</dbReference>
<dbReference type="RefSeq" id="WP_271632717.1">
    <property type="nucleotide sequence ID" value="NZ_CP094970.1"/>
</dbReference>
<gene>
    <name evidence="8" type="ORF">L0C25_16140</name>
</gene>
<feature type="transmembrane region" description="Helical" evidence="6">
    <location>
        <begin position="226"/>
        <end position="244"/>
    </location>
</feature>
<reference evidence="8" key="1">
    <citation type="submission" date="2022-01" db="EMBL/GenBank/DDBJ databases">
        <title>Nocardioidaceae gen. sp. A5X3R13.</title>
        <authorList>
            <person name="Lopez Marin M.A."/>
            <person name="Uhlik O."/>
        </authorList>
    </citation>
    <scope>NUCLEOTIDE SEQUENCE</scope>
    <source>
        <strain evidence="8">A5X3R13</strain>
    </source>
</reference>
<keyword evidence="2 6" id="KW-0812">Transmembrane</keyword>
<feature type="transmembrane region" description="Helical" evidence="6">
    <location>
        <begin position="250"/>
        <end position="268"/>
    </location>
</feature>
<evidence type="ECO:0000313" key="9">
    <source>
        <dbReference type="Proteomes" id="UP001164390"/>
    </source>
</evidence>
<dbReference type="EMBL" id="CP094970">
    <property type="protein sequence ID" value="UYM04065.1"/>
    <property type="molecule type" value="Genomic_DNA"/>
</dbReference>
<feature type="transmembrane region" description="Helical" evidence="6">
    <location>
        <begin position="115"/>
        <end position="134"/>
    </location>
</feature>
<feature type="domain" description="Inositolphosphotransferase Aur1/Ipt1" evidence="7">
    <location>
        <begin position="83"/>
        <end position="263"/>
    </location>
</feature>
<dbReference type="CDD" id="cd03386">
    <property type="entry name" value="PAP2_Aur1_like"/>
    <property type="match status" value="1"/>
</dbReference>
<dbReference type="PANTHER" id="PTHR31310">
    <property type="match status" value="1"/>
</dbReference>
<name>A0AA46YJ44_9ACTN</name>
<organism evidence="8 9">
    <name type="scientific">Solicola gregarius</name>
    <dbReference type="NCBI Taxonomy" id="2908642"/>
    <lineage>
        <taxon>Bacteria</taxon>
        <taxon>Bacillati</taxon>
        <taxon>Actinomycetota</taxon>
        <taxon>Actinomycetes</taxon>
        <taxon>Propionibacteriales</taxon>
        <taxon>Nocardioidaceae</taxon>
        <taxon>Solicola</taxon>
    </lineage>
</organism>
<dbReference type="PANTHER" id="PTHR31310:SF7">
    <property type="entry name" value="PA-PHOSPHATASE RELATED-FAMILY PROTEIN DDB_G0268928"/>
    <property type="match status" value="1"/>
</dbReference>
<keyword evidence="4 6" id="KW-0472">Membrane</keyword>
<feature type="transmembrane region" description="Helical" evidence="6">
    <location>
        <begin position="146"/>
        <end position="164"/>
    </location>
</feature>
<feature type="transmembrane region" description="Helical" evidence="6">
    <location>
        <begin position="198"/>
        <end position="219"/>
    </location>
</feature>
<evidence type="ECO:0000256" key="2">
    <source>
        <dbReference type="ARBA" id="ARBA00022692"/>
    </source>
</evidence>
<accession>A0AA46YJ44</accession>
<evidence type="ECO:0000256" key="5">
    <source>
        <dbReference type="SAM" id="MobiDB-lite"/>
    </source>
</evidence>
<dbReference type="Proteomes" id="UP001164390">
    <property type="component" value="Chromosome"/>
</dbReference>
<feature type="transmembrane region" description="Helical" evidence="6">
    <location>
        <begin position="48"/>
        <end position="69"/>
    </location>
</feature>
<comment type="subcellular location">
    <subcellularLocation>
        <location evidence="1">Membrane</location>
        <topology evidence="1">Multi-pass membrane protein</topology>
    </subcellularLocation>
</comment>
<feature type="compositionally biased region" description="Basic and acidic residues" evidence="5">
    <location>
        <begin position="1"/>
        <end position="10"/>
    </location>
</feature>
<feature type="region of interest" description="Disordered" evidence="5">
    <location>
        <begin position="1"/>
        <end position="20"/>
    </location>
</feature>
<protein>
    <submittedName>
        <fullName evidence="8">Phosphatase PAP2 family protein</fullName>
    </submittedName>
</protein>
<evidence type="ECO:0000256" key="1">
    <source>
        <dbReference type="ARBA" id="ARBA00004141"/>
    </source>
</evidence>
<sequence>MGDISAHVRDATPQGEPARSYAGGALDRIAGSVSVVSTAPAPQRQRRLLYELGWLVGLFAIYNLGRILAAQNVRTAFDNAASVWSVERLLRLPDEHAIQAHLLQVWPTGVDFANGYYAVAHFPVTIGFLVWMLWRRPAYYTWVRRSLVLLTGAALVGHLLYPLAPPRMLPRLGMVDTGQLFGFSVYSGSPHTGVANQFAAMPSLHVAWAVLVAVGIVVSTRTRWRWLAVLHPGVTLFVVVVTANHYWLDGLVGVALLVVAMWLARTALPRRREGEPRS</sequence>
<proteinExistence type="predicted"/>
<keyword evidence="9" id="KW-1185">Reference proteome</keyword>